<protein>
    <submittedName>
        <fullName evidence="1">Uncharacterized protein</fullName>
    </submittedName>
</protein>
<comment type="caution">
    <text evidence="1">The sequence shown here is derived from an EMBL/GenBank/DDBJ whole genome shotgun (WGS) entry which is preliminary data.</text>
</comment>
<reference evidence="1 2" key="1">
    <citation type="submission" date="2024-04" db="EMBL/GenBank/DDBJ databases">
        <title>Phyllosticta paracitricarpa is synonymous to the EU quarantine fungus P. citricarpa based on phylogenomic analyses.</title>
        <authorList>
            <consortium name="Lawrence Berkeley National Laboratory"/>
            <person name="Van ingen-buijs V.A."/>
            <person name="Van westerhoven A.C."/>
            <person name="Haridas S."/>
            <person name="Skiadas P."/>
            <person name="Martin F."/>
            <person name="Groenewald J.Z."/>
            <person name="Crous P.W."/>
            <person name="Seidl M.F."/>
        </authorList>
    </citation>
    <scope>NUCLEOTIDE SEQUENCE [LARGE SCALE GENOMIC DNA]</scope>
    <source>
        <strain evidence="1 2">CPC 17464</strain>
    </source>
</reference>
<keyword evidence="2" id="KW-1185">Reference proteome</keyword>
<dbReference type="EMBL" id="JBBPEH010000011">
    <property type="protein sequence ID" value="KAK7532138.1"/>
    <property type="molecule type" value="Genomic_DNA"/>
</dbReference>
<organism evidence="1 2">
    <name type="scientific">Phyllosticta citribraziliensis</name>
    <dbReference type="NCBI Taxonomy" id="989973"/>
    <lineage>
        <taxon>Eukaryota</taxon>
        <taxon>Fungi</taxon>
        <taxon>Dikarya</taxon>
        <taxon>Ascomycota</taxon>
        <taxon>Pezizomycotina</taxon>
        <taxon>Dothideomycetes</taxon>
        <taxon>Dothideomycetes incertae sedis</taxon>
        <taxon>Botryosphaeriales</taxon>
        <taxon>Phyllostictaceae</taxon>
        <taxon>Phyllosticta</taxon>
    </lineage>
</organism>
<dbReference type="RefSeq" id="XP_066651806.1">
    <property type="nucleotide sequence ID" value="XM_066798420.1"/>
</dbReference>
<gene>
    <name evidence="1" type="ORF">J3D65DRAFT_606100</name>
</gene>
<evidence type="ECO:0000313" key="2">
    <source>
        <dbReference type="Proteomes" id="UP001360953"/>
    </source>
</evidence>
<sequence>MDQEDEYAERRIKADIFENLAFDIYTATGSFKDVHTDERKWLFEELGYLTHETGNISFKLCDRIKDDVEAALDRALTSWGHNRFDYIKMVVGNICAAAKNLA</sequence>
<proteinExistence type="predicted"/>
<dbReference type="GeneID" id="92031326"/>
<dbReference type="Proteomes" id="UP001360953">
    <property type="component" value="Unassembled WGS sequence"/>
</dbReference>
<name>A0ABR1LA75_9PEZI</name>
<evidence type="ECO:0000313" key="1">
    <source>
        <dbReference type="EMBL" id="KAK7532138.1"/>
    </source>
</evidence>
<accession>A0ABR1LA75</accession>